<proteinExistence type="predicted"/>
<gene>
    <name evidence="3" type="ORF">DFH08DRAFT_802224</name>
    <name evidence="2" type="ORF">DFH08DRAFT_821490</name>
</gene>
<feature type="compositionally biased region" description="Basic and acidic residues" evidence="1">
    <location>
        <begin position="77"/>
        <end position="88"/>
    </location>
</feature>
<comment type="caution">
    <text evidence="3">The sequence shown here is derived from an EMBL/GenBank/DDBJ whole genome shotgun (WGS) entry which is preliminary data.</text>
</comment>
<protein>
    <submittedName>
        <fullName evidence="3">Uncharacterized protein</fullName>
    </submittedName>
</protein>
<evidence type="ECO:0000313" key="2">
    <source>
        <dbReference type="EMBL" id="KAJ7314475.1"/>
    </source>
</evidence>
<dbReference type="AlphaFoldDB" id="A0AAD7EYP0"/>
<evidence type="ECO:0000313" key="4">
    <source>
        <dbReference type="Proteomes" id="UP001218218"/>
    </source>
</evidence>
<name>A0AAD7EYP0_9AGAR</name>
<sequence>MSSSRIAQASRDRSMLTKDKDRALGWLLQVIYESRQSPALASNHEQPARTRLGWSRSTNEYRGSVLTKDGLDIQDGTGERCSGDEHKAAGSARRPLSNTPSDLFRPLTPAVVQGSPAPFTTRPDVPKTPPLSRVLRTLQDFDRQLTDSGGREHNTTLIRRARKEIATSPHYRKEVATSARCRKGIPTSPRRCLSVNDELRRGRSRLREANARSLTLLRLVRRSASQKARRDGDL</sequence>
<feature type="region of interest" description="Disordered" evidence="1">
    <location>
        <begin position="69"/>
        <end position="105"/>
    </location>
</feature>
<dbReference type="EMBL" id="JARIHO010000067">
    <property type="protein sequence ID" value="KAJ7314475.1"/>
    <property type="molecule type" value="Genomic_DNA"/>
</dbReference>
<reference evidence="3" key="1">
    <citation type="submission" date="2023-03" db="EMBL/GenBank/DDBJ databases">
        <title>Massive genome expansion in bonnet fungi (Mycena s.s.) driven by repeated elements and novel gene families across ecological guilds.</title>
        <authorList>
            <consortium name="Lawrence Berkeley National Laboratory"/>
            <person name="Harder C.B."/>
            <person name="Miyauchi S."/>
            <person name="Viragh M."/>
            <person name="Kuo A."/>
            <person name="Thoen E."/>
            <person name="Andreopoulos B."/>
            <person name="Lu D."/>
            <person name="Skrede I."/>
            <person name="Drula E."/>
            <person name="Henrissat B."/>
            <person name="Morin E."/>
            <person name="Kohler A."/>
            <person name="Barry K."/>
            <person name="LaButti K."/>
            <person name="Morin E."/>
            <person name="Salamov A."/>
            <person name="Lipzen A."/>
            <person name="Mereny Z."/>
            <person name="Hegedus B."/>
            <person name="Baldrian P."/>
            <person name="Stursova M."/>
            <person name="Weitz H."/>
            <person name="Taylor A."/>
            <person name="Grigoriev I.V."/>
            <person name="Nagy L.G."/>
            <person name="Martin F."/>
            <person name="Kauserud H."/>
        </authorList>
    </citation>
    <scope>NUCLEOTIDE SEQUENCE</scope>
    <source>
        <strain evidence="3">CBHHK002</strain>
    </source>
</reference>
<dbReference type="EMBL" id="JARIHO010000007">
    <property type="protein sequence ID" value="KAJ7358390.1"/>
    <property type="molecule type" value="Genomic_DNA"/>
</dbReference>
<keyword evidence="4" id="KW-1185">Reference proteome</keyword>
<accession>A0AAD7EYP0</accession>
<dbReference type="Proteomes" id="UP001218218">
    <property type="component" value="Unassembled WGS sequence"/>
</dbReference>
<organism evidence="3 4">
    <name type="scientific">Mycena albidolilacea</name>
    <dbReference type="NCBI Taxonomy" id="1033008"/>
    <lineage>
        <taxon>Eukaryota</taxon>
        <taxon>Fungi</taxon>
        <taxon>Dikarya</taxon>
        <taxon>Basidiomycota</taxon>
        <taxon>Agaricomycotina</taxon>
        <taxon>Agaricomycetes</taxon>
        <taxon>Agaricomycetidae</taxon>
        <taxon>Agaricales</taxon>
        <taxon>Marasmiineae</taxon>
        <taxon>Mycenaceae</taxon>
        <taxon>Mycena</taxon>
    </lineage>
</organism>
<evidence type="ECO:0000313" key="3">
    <source>
        <dbReference type="EMBL" id="KAJ7358390.1"/>
    </source>
</evidence>
<evidence type="ECO:0000256" key="1">
    <source>
        <dbReference type="SAM" id="MobiDB-lite"/>
    </source>
</evidence>